<dbReference type="Gene3D" id="3.20.20.80">
    <property type="entry name" value="Glycosidases"/>
    <property type="match status" value="1"/>
</dbReference>
<dbReference type="AlphaFoldDB" id="A0AAN7VA53"/>
<keyword evidence="2" id="KW-1185">Reference proteome</keyword>
<accession>A0AAN7VA53</accession>
<name>A0AAN7VA53_9COLE</name>
<protein>
    <recommendedName>
        <fullName evidence="3">Heparanase</fullName>
    </recommendedName>
</protein>
<dbReference type="InterPro" id="IPR017853">
    <property type="entry name" value="GH"/>
</dbReference>
<dbReference type="Proteomes" id="UP001329430">
    <property type="component" value="Chromosome 5"/>
</dbReference>
<dbReference type="PANTHER" id="PTHR46145:SF4">
    <property type="entry name" value="HEPARANASE"/>
    <property type="match status" value="1"/>
</dbReference>
<gene>
    <name evidence="1" type="ORF">RI129_006938</name>
</gene>
<dbReference type="PANTHER" id="PTHR46145">
    <property type="entry name" value="HEPARANASE"/>
    <property type="match status" value="1"/>
</dbReference>
<comment type="caution">
    <text evidence="1">The sequence shown here is derived from an EMBL/GenBank/DDBJ whole genome shotgun (WGS) entry which is preliminary data.</text>
</comment>
<proteinExistence type="predicted"/>
<dbReference type="GO" id="GO:0005615">
    <property type="term" value="C:extracellular space"/>
    <property type="evidence" value="ECO:0007669"/>
    <property type="project" value="TreeGrafter"/>
</dbReference>
<dbReference type="EMBL" id="JAVRBK010000005">
    <property type="protein sequence ID" value="KAK5643093.1"/>
    <property type="molecule type" value="Genomic_DNA"/>
</dbReference>
<dbReference type="GO" id="GO:0031012">
    <property type="term" value="C:extracellular matrix"/>
    <property type="evidence" value="ECO:0007669"/>
    <property type="project" value="TreeGrafter"/>
</dbReference>
<evidence type="ECO:0000313" key="1">
    <source>
        <dbReference type="EMBL" id="KAK5643093.1"/>
    </source>
</evidence>
<sequence length="298" mass="33613">MLVGPDTTRPIVKRNASMVYLHDFLLDGKHVIDAVTWHQYYFDGKNATVRQFLDPDVFNLLETQISSIKDIVKNVGADSKPIWLGICIRGKDCKVNKLFMLIGETSSAYGGGAPGLSNTFVATFIWLDKLGMAARNGLDIVVRQTLFRGNYSLLDEDLRPLPDWWLSVIYKKIVDPRVVPCNVTVSRTVRLYCHCTKKHIFNLYSPFIVVFGLNVNKSQMQVKLHEYDGYVWEYSLTAKGSLVSKDIQLNGKTLSVTSSGILPDLDPVLVSANPYLKLRPYSLTFWIIPMHTSSCSIE</sequence>
<evidence type="ECO:0000313" key="2">
    <source>
        <dbReference type="Proteomes" id="UP001329430"/>
    </source>
</evidence>
<reference evidence="1 2" key="1">
    <citation type="journal article" date="2024" name="Insects">
        <title>An Improved Chromosome-Level Genome Assembly of the Firefly Pyrocoelia pectoralis.</title>
        <authorList>
            <person name="Fu X."/>
            <person name="Meyer-Rochow V.B."/>
            <person name="Ballantyne L."/>
            <person name="Zhu X."/>
        </authorList>
    </citation>
    <scope>NUCLEOTIDE SEQUENCE [LARGE SCALE GENOMIC DNA]</scope>
    <source>
        <strain evidence="1">XCY_ONT2</strain>
    </source>
</reference>
<organism evidence="1 2">
    <name type="scientific">Pyrocoelia pectoralis</name>
    <dbReference type="NCBI Taxonomy" id="417401"/>
    <lineage>
        <taxon>Eukaryota</taxon>
        <taxon>Metazoa</taxon>
        <taxon>Ecdysozoa</taxon>
        <taxon>Arthropoda</taxon>
        <taxon>Hexapoda</taxon>
        <taxon>Insecta</taxon>
        <taxon>Pterygota</taxon>
        <taxon>Neoptera</taxon>
        <taxon>Endopterygota</taxon>
        <taxon>Coleoptera</taxon>
        <taxon>Polyphaga</taxon>
        <taxon>Elateriformia</taxon>
        <taxon>Elateroidea</taxon>
        <taxon>Lampyridae</taxon>
        <taxon>Lampyrinae</taxon>
        <taxon>Pyrocoelia</taxon>
    </lineage>
</organism>
<evidence type="ECO:0008006" key="3">
    <source>
        <dbReference type="Google" id="ProtNLM"/>
    </source>
</evidence>
<dbReference type="SUPFAM" id="SSF51445">
    <property type="entry name" value="(Trans)glycosidases"/>
    <property type="match status" value="1"/>
</dbReference>